<proteinExistence type="predicted"/>
<comment type="caution">
    <text evidence="1">The sequence shown here is derived from an EMBL/GenBank/DDBJ whole genome shotgun (WGS) entry which is preliminary data.</text>
</comment>
<reference evidence="1" key="1">
    <citation type="submission" date="2022-08" db="EMBL/GenBank/DDBJ databases">
        <authorList>
            <person name="Kallberg Y."/>
            <person name="Tangrot J."/>
            <person name="Rosling A."/>
        </authorList>
    </citation>
    <scope>NUCLEOTIDE SEQUENCE</scope>
    <source>
        <strain evidence="1">Wild A</strain>
    </source>
</reference>
<evidence type="ECO:0000313" key="1">
    <source>
        <dbReference type="EMBL" id="CAI2192878.1"/>
    </source>
</evidence>
<dbReference type="Proteomes" id="UP001153678">
    <property type="component" value="Unassembled WGS sequence"/>
</dbReference>
<name>A0A9W4T5T0_9GLOM</name>
<keyword evidence="2" id="KW-1185">Reference proteome</keyword>
<gene>
    <name evidence="1" type="ORF">FWILDA_LOCUS15797</name>
</gene>
<accession>A0A9W4T5T0</accession>
<dbReference type="AlphaFoldDB" id="A0A9W4T5T0"/>
<protein>
    <submittedName>
        <fullName evidence="1">12542_t:CDS:1</fullName>
    </submittedName>
</protein>
<organism evidence="1 2">
    <name type="scientific">Funneliformis geosporum</name>
    <dbReference type="NCBI Taxonomy" id="1117311"/>
    <lineage>
        <taxon>Eukaryota</taxon>
        <taxon>Fungi</taxon>
        <taxon>Fungi incertae sedis</taxon>
        <taxon>Mucoromycota</taxon>
        <taxon>Glomeromycotina</taxon>
        <taxon>Glomeromycetes</taxon>
        <taxon>Glomerales</taxon>
        <taxon>Glomeraceae</taxon>
        <taxon>Funneliformis</taxon>
    </lineage>
</organism>
<evidence type="ECO:0000313" key="2">
    <source>
        <dbReference type="Proteomes" id="UP001153678"/>
    </source>
</evidence>
<feature type="non-terminal residue" evidence="1">
    <location>
        <position position="444"/>
    </location>
</feature>
<sequence length="444" mass="51575">MTPNLWKFTQELASLSRINDIDKEKIKCVSIHAITNAALEQFISPKLKDYGPKNKMSDSDKFDGLETRKHLLVKDEEFISIKRRQMDMKSPNVEWIIDDINISESFFSLKEHAISMANEHKLTYSNHPGEMLALNSILLLEENSIRAQLNIPSDIRRKVFKQMKDMYPKQDLPNVVNEFCRRCAKIARENSRINLEDSIEDVYDDLKKNSTDKHLLRTCQKVWGHIVENWRTSFDDPLTIDTYVHHLMHFILRPFFPDELGRTVNWANKMSLASAARKIDSDGEGHRPDFMFTIDLNGYTKFEIVFGLFKSPIKANSQLINVDLVDLGVLMKDSLDNIYNKGVELEMVVFGIHSFGYNIRIYAMDLSYDGIYRMFLLGEYELPRSNISLGLVEFVLYEIVNLKRLIGEFIEKLPLYRLTNTNNNEKTPTGKIMMIRKTLATPKK</sequence>
<dbReference type="OrthoDB" id="2441332at2759"/>
<dbReference type="EMBL" id="CAMKVN010008832">
    <property type="protein sequence ID" value="CAI2192878.1"/>
    <property type="molecule type" value="Genomic_DNA"/>
</dbReference>